<gene>
    <name evidence="1" type="ORF">DSTB1V02_LOCUS12868</name>
</gene>
<evidence type="ECO:0000313" key="2">
    <source>
        <dbReference type="Proteomes" id="UP000677054"/>
    </source>
</evidence>
<dbReference type="EMBL" id="CAJPEV010005306">
    <property type="protein sequence ID" value="CAG0903003.1"/>
    <property type="molecule type" value="Genomic_DNA"/>
</dbReference>
<dbReference type="PANTHER" id="PTHR46957:SF3">
    <property type="entry name" value="CYTOKINE RECEPTOR"/>
    <property type="match status" value="1"/>
</dbReference>
<reference evidence="1" key="1">
    <citation type="submission" date="2020-11" db="EMBL/GenBank/DDBJ databases">
        <authorList>
            <person name="Tran Van P."/>
        </authorList>
    </citation>
    <scope>NUCLEOTIDE SEQUENCE</scope>
</reference>
<name>A0A7R9AFI2_9CRUS</name>
<organism evidence="1">
    <name type="scientific">Darwinula stevensoni</name>
    <dbReference type="NCBI Taxonomy" id="69355"/>
    <lineage>
        <taxon>Eukaryota</taxon>
        <taxon>Metazoa</taxon>
        <taxon>Ecdysozoa</taxon>
        <taxon>Arthropoda</taxon>
        <taxon>Crustacea</taxon>
        <taxon>Oligostraca</taxon>
        <taxon>Ostracoda</taxon>
        <taxon>Podocopa</taxon>
        <taxon>Podocopida</taxon>
        <taxon>Darwinulocopina</taxon>
        <taxon>Darwinuloidea</taxon>
        <taxon>Darwinulidae</taxon>
        <taxon>Darwinula</taxon>
    </lineage>
</organism>
<dbReference type="Gene3D" id="2.60.40.10">
    <property type="entry name" value="Immunoglobulins"/>
    <property type="match status" value="2"/>
</dbReference>
<dbReference type="InterPro" id="IPR013783">
    <property type="entry name" value="Ig-like_fold"/>
</dbReference>
<keyword evidence="2" id="KW-1185">Reference proteome</keyword>
<dbReference type="GO" id="GO:0016020">
    <property type="term" value="C:membrane"/>
    <property type="evidence" value="ECO:0007669"/>
    <property type="project" value="UniProtKB-SubCell"/>
</dbReference>
<accession>A0A7R9AFI2</accession>
<proteinExistence type="predicted"/>
<dbReference type="AlphaFoldDB" id="A0A7R9AFI2"/>
<dbReference type="Proteomes" id="UP000677054">
    <property type="component" value="Unassembled WGS sequence"/>
</dbReference>
<dbReference type="PANTHER" id="PTHR46957">
    <property type="entry name" value="CYTOKINE RECEPTOR"/>
    <property type="match status" value="1"/>
</dbReference>
<dbReference type="EMBL" id="LR904823">
    <property type="protein sequence ID" value="CAD7253118.1"/>
    <property type="molecule type" value="Genomic_DNA"/>
</dbReference>
<dbReference type="InterPro" id="IPR050713">
    <property type="entry name" value="RTP_Phos/Ushers"/>
</dbReference>
<dbReference type="InterPro" id="IPR036116">
    <property type="entry name" value="FN3_sf"/>
</dbReference>
<evidence type="ECO:0000313" key="1">
    <source>
        <dbReference type="EMBL" id="CAD7253118.1"/>
    </source>
</evidence>
<dbReference type="CDD" id="cd00063">
    <property type="entry name" value="FN3"/>
    <property type="match status" value="2"/>
</dbReference>
<dbReference type="InterPro" id="IPR003961">
    <property type="entry name" value="FN3_dom"/>
</dbReference>
<protein>
    <submittedName>
        <fullName evidence="1">Uncharacterized protein</fullName>
    </submittedName>
</protein>
<sequence>MNKPKSPPAHVMAKYLTEKSLMIRWMKPNTSFDTPWDIRRTEKTSVRGRLHLENCCNRPHRPLELKHPQLLAVPVATFARRAEADYFLIPFCRYRCRTFFFEHRRRPVPNLPMADVADSPTPATNTGAYKVYYTSNPDLVMTEWSSMMESSYRTWGGFTIISDLMPLTVYTVRVQAYTNNGITPISLPIQVKTQYRVPLQPNDLRIVNRTTRTIKIKWDPPKALDEDQEPLISYELYWNDTHSKVKQYKKTTANRGGRMDQIGD</sequence>
<dbReference type="SUPFAM" id="SSF49265">
    <property type="entry name" value="Fibronectin type III"/>
    <property type="match status" value="1"/>
</dbReference>
<dbReference type="OrthoDB" id="10253954at2759"/>